<dbReference type="SUPFAM" id="SSF52172">
    <property type="entry name" value="CheY-like"/>
    <property type="match status" value="1"/>
</dbReference>
<evidence type="ECO:0000256" key="1">
    <source>
        <dbReference type="ARBA" id="ARBA00022553"/>
    </source>
</evidence>
<dbReference type="SMART" id="SM00448">
    <property type="entry name" value="REC"/>
    <property type="match status" value="1"/>
</dbReference>
<dbReference type="Proteomes" id="UP001294570">
    <property type="component" value="Unassembled WGS sequence"/>
</dbReference>
<keyword evidence="1 2" id="KW-0597">Phosphoprotein</keyword>
<dbReference type="Pfam" id="PF00072">
    <property type="entry name" value="Response_reg"/>
    <property type="match status" value="1"/>
</dbReference>
<dbReference type="Gene3D" id="3.40.50.2300">
    <property type="match status" value="1"/>
</dbReference>
<dbReference type="PANTHER" id="PTHR44591">
    <property type="entry name" value="STRESS RESPONSE REGULATOR PROTEIN 1"/>
    <property type="match status" value="1"/>
</dbReference>
<protein>
    <submittedName>
        <fullName evidence="4">Response regulator</fullName>
    </submittedName>
</protein>
<name>A0ABU5GMH0_9GAMM</name>
<dbReference type="PANTHER" id="PTHR44591:SF3">
    <property type="entry name" value="RESPONSE REGULATORY DOMAIN-CONTAINING PROTEIN"/>
    <property type="match status" value="1"/>
</dbReference>
<dbReference type="RefSeq" id="WP_321552181.1">
    <property type="nucleotide sequence ID" value="NZ_JAXIVU010000001.1"/>
</dbReference>
<evidence type="ECO:0000259" key="3">
    <source>
        <dbReference type="PROSITE" id="PS50110"/>
    </source>
</evidence>
<dbReference type="EMBL" id="JAXIVU010000001">
    <property type="protein sequence ID" value="MDY7218078.1"/>
    <property type="molecule type" value="Genomic_DNA"/>
</dbReference>
<dbReference type="PROSITE" id="PS50110">
    <property type="entry name" value="RESPONSE_REGULATORY"/>
    <property type="match status" value="1"/>
</dbReference>
<keyword evidence="5" id="KW-1185">Reference proteome</keyword>
<evidence type="ECO:0000256" key="2">
    <source>
        <dbReference type="PROSITE-ProRule" id="PRU00169"/>
    </source>
</evidence>
<accession>A0ABU5GMH0</accession>
<gene>
    <name evidence="4" type="ORF">TOI97_00560</name>
</gene>
<proteinExistence type="predicted"/>
<sequence>MGYSTAPNPFSEMQQPRLLLVDDNPEQLRLLVEALRTKSYRISVAFDGFQGYDRAVSIVSDLIILDVHMPRMDGFALCRRLKANAATAHIPILYLSSDSEVDQKNCWSYWRWC</sequence>
<comment type="caution">
    <text evidence="4">The sequence shown here is derived from an EMBL/GenBank/DDBJ whole genome shotgun (WGS) entry which is preliminary data.</text>
</comment>
<feature type="domain" description="Response regulatory" evidence="3">
    <location>
        <begin position="17"/>
        <end position="113"/>
    </location>
</feature>
<dbReference type="InterPro" id="IPR001789">
    <property type="entry name" value="Sig_transdc_resp-reg_receiver"/>
</dbReference>
<dbReference type="InterPro" id="IPR050595">
    <property type="entry name" value="Bact_response_regulator"/>
</dbReference>
<evidence type="ECO:0000313" key="5">
    <source>
        <dbReference type="Proteomes" id="UP001294570"/>
    </source>
</evidence>
<organism evidence="4 5">
    <name type="scientific">Denitrificimonas halotolerans</name>
    <dbReference type="NCBI Taxonomy" id="3098930"/>
    <lineage>
        <taxon>Bacteria</taxon>
        <taxon>Pseudomonadati</taxon>
        <taxon>Pseudomonadota</taxon>
        <taxon>Gammaproteobacteria</taxon>
        <taxon>Pseudomonadales</taxon>
        <taxon>Pseudomonadaceae</taxon>
        <taxon>Denitrificimonas</taxon>
    </lineage>
</organism>
<evidence type="ECO:0000313" key="4">
    <source>
        <dbReference type="EMBL" id="MDY7218078.1"/>
    </source>
</evidence>
<feature type="modified residue" description="4-aspartylphosphate" evidence="2">
    <location>
        <position position="66"/>
    </location>
</feature>
<dbReference type="InterPro" id="IPR011006">
    <property type="entry name" value="CheY-like_superfamily"/>
</dbReference>
<reference evidence="4 5" key="1">
    <citation type="submission" date="2023-12" db="EMBL/GenBank/DDBJ databases">
        <title>Denitrificimonas halotolerans sp. nov.,a novel species isolated from landfill leachate.</title>
        <authorList>
            <person name="Wang S."/>
        </authorList>
    </citation>
    <scope>NUCLEOTIDE SEQUENCE [LARGE SCALE GENOMIC DNA]</scope>
    <source>
        <strain evidence="4 5">JX-1</strain>
    </source>
</reference>